<evidence type="ECO:0008006" key="4">
    <source>
        <dbReference type="Google" id="ProtNLM"/>
    </source>
</evidence>
<dbReference type="Proteomes" id="UP000095347">
    <property type="component" value="Unassembled WGS sequence"/>
</dbReference>
<protein>
    <recommendedName>
        <fullName evidence="4">TolC family protein</fullName>
    </recommendedName>
</protein>
<gene>
    <name evidence="2" type="ORF">BEN30_06860</name>
</gene>
<evidence type="ECO:0000256" key="1">
    <source>
        <dbReference type="SAM" id="SignalP"/>
    </source>
</evidence>
<organism evidence="2 3">
    <name type="scientific">Magnetovibrio blakemorei</name>
    <dbReference type="NCBI Taxonomy" id="28181"/>
    <lineage>
        <taxon>Bacteria</taxon>
        <taxon>Pseudomonadati</taxon>
        <taxon>Pseudomonadota</taxon>
        <taxon>Alphaproteobacteria</taxon>
        <taxon>Rhodospirillales</taxon>
        <taxon>Magnetovibrionaceae</taxon>
        <taxon>Magnetovibrio</taxon>
    </lineage>
</organism>
<accession>A0A1E5Q953</accession>
<dbReference type="RefSeq" id="WP_069957316.1">
    <property type="nucleotide sequence ID" value="NZ_MCGG01000017.1"/>
</dbReference>
<keyword evidence="3" id="KW-1185">Reference proteome</keyword>
<dbReference type="STRING" id="28181.BEN30_06860"/>
<evidence type="ECO:0000313" key="2">
    <source>
        <dbReference type="EMBL" id="OEJ67988.1"/>
    </source>
</evidence>
<sequence>MHRILMSLSVFAIILSCGQVAHAQAPQTDVALVSQMKDAPAAQKLEALALYYDLHVSELMVQNMNELRTGALFAKQEVIASGGDAAQLAAVDLSTQKVLAEHAVRLEENVSLRTKLGALSGLELDDPLVMPPDAPLQAMSPPQGTPADLVQALGTAWTALEAAKTAWQDERLILLDAQQRYDDTRDVAIGDHMRAMTVAEAAYTKAIGAYRLIVAKIAVNAGQDLGEVLGAL</sequence>
<comment type="caution">
    <text evidence="2">The sequence shown here is derived from an EMBL/GenBank/DDBJ whole genome shotgun (WGS) entry which is preliminary data.</text>
</comment>
<feature type="chain" id="PRO_5009184140" description="TolC family protein" evidence="1">
    <location>
        <begin position="24"/>
        <end position="232"/>
    </location>
</feature>
<name>A0A1E5Q953_9PROT</name>
<keyword evidence="1" id="KW-0732">Signal</keyword>
<evidence type="ECO:0000313" key="3">
    <source>
        <dbReference type="Proteomes" id="UP000095347"/>
    </source>
</evidence>
<dbReference type="EMBL" id="MCGG01000017">
    <property type="protein sequence ID" value="OEJ67988.1"/>
    <property type="molecule type" value="Genomic_DNA"/>
</dbReference>
<proteinExistence type="predicted"/>
<dbReference type="AlphaFoldDB" id="A0A1E5Q953"/>
<feature type="signal peptide" evidence="1">
    <location>
        <begin position="1"/>
        <end position="23"/>
    </location>
</feature>
<reference evidence="3" key="1">
    <citation type="submission" date="2016-07" db="EMBL/GenBank/DDBJ databases">
        <authorList>
            <person name="Florea S."/>
            <person name="Webb J.S."/>
            <person name="Jaromczyk J."/>
            <person name="Schardl C.L."/>
        </authorList>
    </citation>
    <scope>NUCLEOTIDE SEQUENCE [LARGE SCALE GENOMIC DNA]</scope>
    <source>
        <strain evidence="3">MV-1</strain>
    </source>
</reference>
<dbReference type="PROSITE" id="PS51257">
    <property type="entry name" value="PROKAR_LIPOPROTEIN"/>
    <property type="match status" value="1"/>
</dbReference>